<keyword evidence="3 6" id="KW-0812">Transmembrane</keyword>
<feature type="transmembrane region" description="Helical" evidence="6">
    <location>
        <begin position="301"/>
        <end position="322"/>
    </location>
</feature>
<dbReference type="PRINTS" id="PR01036">
    <property type="entry name" value="TCRTETB"/>
</dbReference>
<dbReference type="PROSITE" id="PS50850">
    <property type="entry name" value="MFS"/>
    <property type="match status" value="1"/>
</dbReference>
<keyword evidence="4 6" id="KW-1133">Transmembrane helix</keyword>
<feature type="transmembrane region" description="Helical" evidence="6">
    <location>
        <begin position="227"/>
        <end position="248"/>
    </location>
</feature>
<dbReference type="InterPro" id="IPR020846">
    <property type="entry name" value="MFS_dom"/>
</dbReference>
<dbReference type="GO" id="GO:0022857">
    <property type="term" value="F:transmembrane transporter activity"/>
    <property type="evidence" value="ECO:0007669"/>
    <property type="project" value="InterPro"/>
</dbReference>
<evidence type="ECO:0000256" key="1">
    <source>
        <dbReference type="ARBA" id="ARBA00004651"/>
    </source>
</evidence>
<organism evidence="8 9">
    <name type="scientific">Mumia flava</name>
    <dbReference type="NCBI Taxonomy" id="1348852"/>
    <lineage>
        <taxon>Bacteria</taxon>
        <taxon>Bacillati</taxon>
        <taxon>Actinomycetota</taxon>
        <taxon>Actinomycetes</taxon>
        <taxon>Propionibacteriales</taxon>
        <taxon>Nocardioidaceae</taxon>
        <taxon>Mumia</taxon>
    </lineage>
</organism>
<keyword evidence="2" id="KW-0813">Transport</keyword>
<feature type="transmembrane region" description="Helical" evidence="6">
    <location>
        <begin position="479"/>
        <end position="500"/>
    </location>
</feature>
<dbReference type="InterPro" id="IPR005829">
    <property type="entry name" value="Sugar_transporter_CS"/>
</dbReference>
<dbReference type="AlphaFoldDB" id="A0A2M9BGU6"/>
<evidence type="ECO:0000256" key="2">
    <source>
        <dbReference type="ARBA" id="ARBA00022448"/>
    </source>
</evidence>
<dbReference type="PANTHER" id="PTHR42718">
    <property type="entry name" value="MAJOR FACILITATOR SUPERFAMILY MULTIDRUG TRANSPORTER MFSC"/>
    <property type="match status" value="1"/>
</dbReference>
<dbReference type="InterPro" id="IPR036259">
    <property type="entry name" value="MFS_trans_sf"/>
</dbReference>
<evidence type="ECO:0000256" key="4">
    <source>
        <dbReference type="ARBA" id="ARBA00022989"/>
    </source>
</evidence>
<keyword evidence="9" id="KW-1185">Reference proteome</keyword>
<comment type="subcellular location">
    <subcellularLocation>
        <location evidence="1">Cell membrane</location>
        <topology evidence="1">Multi-pass membrane protein</topology>
    </subcellularLocation>
</comment>
<feature type="transmembrane region" description="Helical" evidence="6">
    <location>
        <begin position="48"/>
        <end position="66"/>
    </location>
</feature>
<feature type="transmembrane region" description="Helical" evidence="6">
    <location>
        <begin position="136"/>
        <end position="155"/>
    </location>
</feature>
<feature type="transmembrane region" description="Helical" evidence="6">
    <location>
        <begin position="101"/>
        <end position="124"/>
    </location>
</feature>
<protein>
    <submittedName>
        <fullName evidence="8">EmrB/QacA subfamily drug resistance transporter</fullName>
    </submittedName>
</protein>
<dbReference type="Pfam" id="PF07690">
    <property type="entry name" value="MFS_1"/>
    <property type="match status" value="1"/>
</dbReference>
<keyword evidence="5 6" id="KW-0472">Membrane</keyword>
<accession>A0A2M9BGU6</accession>
<proteinExistence type="predicted"/>
<dbReference type="PANTHER" id="PTHR42718:SF9">
    <property type="entry name" value="MAJOR FACILITATOR SUPERFAMILY MULTIDRUG TRANSPORTER MFSC"/>
    <property type="match status" value="1"/>
</dbReference>
<dbReference type="EMBL" id="PGEZ01000001">
    <property type="protein sequence ID" value="PJJ57180.1"/>
    <property type="molecule type" value="Genomic_DNA"/>
</dbReference>
<evidence type="ECO:0000256" key="6">
    <source>
        <dbReference type="SAM" id="Phobius"/>
    </source>
</evidence>
<evidence type="ECO:0000313" key="9">
    <source>
        <dbReference type="Proteomes" id="UP000230842"/>
    </source>
</evidence>
<feature type="transmembrane region" description="Helical" evidence="6">
    <location>
        <begin position="203"/>
        <end position="221"/>
    </location>
</feature>
<feature type="transmembrane region" description="Helical" evidence="6">
    <location>
        <begin position="334"/>
        <end position="356"/>
    </location>
</feature>
<reference evidence="8 9" key="1">
    <citation type="submission" date="2017-11" db="EMBL/GenBank/DDBJ databases">
        <title>Genomic Encyclopedia of Archaeal and Bacterial Type Strains, Phase II (KMG-II): From Individual Species to Whole Genera.</title>
        <authorList>
            <person name="Goeker M."/>
        </authorList>
    </citation>
    <scope>NUCLEOTIDE SEQUENCE [LARGE SCALE GENOMIC DNA]</scope>
    <source>
        <strain evidence="8 9">DSM 27763</strain>
    </source>
</reference>
<dbReference type="PROSITE" id="PS00216">
    <property type="entry name" value="SUGAR_TRANSPORT_1"/>
    <property type="match status" value="1"/>
</dbReference>
<dbReference type="Proteomes" id="UP000230842">
    <property type="component" value="Unassembled WGS sequence"/>
</dbReference>
<dbReference type="Gene3D" id="1.20.1720.10">
    <property type="entry name" value="Multidrug resistance protein D"/>
    <property type="match status" value="1"/>
</dbReference>
<name>A0A2M9BGU6_9ACTN</name>
<dbReference type="CDD" id="cd17321">
    <property type="entry name" value="MFS_MMR_MDR_like"/>
    <property type="match status" value="1"/>
</dbReference>
<feature type="transmembrane region" description="Helical" evidence="6">
    <location>
        <begin position="362"/>
        <end position="383"/>
    </location>
</feature>
<feature type="transmembrane region" description="Helical" evidence="6">
    <location>
        <begin position="161"/>
        <end position="183"/>
    </location>
</feature>
<dbReference type="GO" id="GO:0005886">
    <property type="term" value="C:plasma membrane"/>
    <property type="evidence" value="ECO:0007669"/>
    <property type="project" value="UniProtKB-SubCell"/>
</dbReference>
<feature type="transmembrane region" description="Helical" evidence="6">
    <location>
        <begin position="78"/>
        <end position="95"/>
    </location>
</feature>
<evidence type="ECO:0000259" key="7">
    <source>
        <dbReference type="PROSITE" id="PS50850"/>
    </source>
</evidence>
<dbReference type="InterPro" id="IPR011701">
    <property type="entry name" value="MFS"/>
</dbReference>
<gene>
    <name evidence="8" type="ORF">CLV56_1403</name>
</gene>
<comment type="caution">
    <text evidence="8">The sequence shown here is derived from an EMBL/GenBank/DDBJ whole genome shotgun (WGS) entry which is preliminary data.</text>
</comment>
<evidence type="ECO:0000313" key="8">
    <source>
        <dbReference type="EMBL" id="PJJ57180.1"/>
    </source>
</evidence>
<evidence type="ECO:0000256" key="5">
    <source>
        <dbReference type="ARBA" id="ARBA00023136"/>
    </source>
</evidence>
<dbReference type="Gene3D" id="1.20.1250.20">
    <property type="entry name" value="MFS general substrate transporter like domains"/>
    <property type="match status" value="1"/>
</dbReference>
<feature type="domain" description="Major facilitator superfamily (MFS) profile" evidence="7">
    <location>
        <begin position="12"/>
        <end position="504"/>
    </location>
</feature>
<dbReference type="SUPFAM" id="SSF103473">
    <property type="entry name" value="MFS general substrate transporter"/>
    <property type="match status" value="1"/>
</dbReference>
<feature type="transmembrane region" description="Helical" evidence="6">
    <location>
        <begin position="268"/>
        <end position="289"/>
    </location>
</feature>
<evidence type="ECO:0000256" key="3">
    <source>
        <dbReference type="ARBA" id="ARBA00022692"/>
    </source>
</evidence>
<feature type="transmembrane region" description="Helical" evidence="6">
    <location>
        <begin position="404"/>
        <end position="423"/>
    </location>
</feature>
<sequence length="515" mass="51934">MGSIDGRRRTVALATLCLCALTAGVDLTITNVAVPFIGRALDASTNELQWVVASYSIVLAGLLVLGGAAADRYGRRRVFLVSYALFAVASLVAAFSPSVGLLIAARALMGVGAAGVTAPALAIIASMYAPEERGPAISTFVVFGASGLAVGPIAGGLLLDHFWWGSVFLVNVPVVALGVIVGARTIAESRAPEPPGGYSDLDVGGAIASVVGLGGVLFAVIEGPERGWLSPVVLVAFAVGAVALAWFVRRQLRASAPLFDVRILRRPAVLAGSVTLLVAYLVFNSFLFLTPQDLQDVRGESIVTVGVLLVPFAAVFGACSLRAHRVLARLGPRWTITSGLLVCATAAAALAATVGGPTWSSVGASVLLGAGLSVLIAPPSTVVMNDLPPAKAGHGSSLNFVSRFVGAAVGVAVVGSVLASLYASDLAAASGGSGSLDASQADRADGSLQGALEVADGLGRTDGDALAAAARDAFDRGALVAYLVIAVVALLVAAIAWAALRHVDESSGRSAPNES</sequence>